<dbReference type="InterPro" id="IPR005352">
    <property type="entry name" value="Erg28"/>
</dbReference>
<protein>
    <submittedName>
        <fullName evidence="14">Ergosterol biosynthetic protein 28</fullName>
    </submittedName>
</protein>
<keyword evidence="4 13" id="KW-0812">Transmembrane</keyword>
<name>A0A1E5RAH5_9ASCO</name>
<organism evidence="14 15">
    <name type="scientific">Hanseniaspora osmophila</name>
    <dbReference type="NCBI Taxonomy" id="56408"/>
    <lineage>
        <taxon>Eukaryota</taxon>
        <taxon>Fungi</taxon>
        <taxon>Dikarya</taxon>
        <taxon>Ascomycota</taxon>
        <taxon>Saccharomycotina</taxon>
        <taxon>Saccharomycetes</taxon>
        <taxon>Saccharomycodales</taxon>
        <taxon>Saccharomycodaceae</taxon>
        <taxon>Hanseniaspora</taxon>
    </lineage>
</organism>
<evidence type="ECO:0000256" key="10">
    <source>
        <dbReference type="ARBA" id="ARBA00023136"/>
    </source>
</evidence>
<dbReference type="FunCoup" id="A0A1E5RAH5">
    <property type="interactions" value="265"/>
</dbReference>
<proteinExistence type="inferred from homology"/>
<keyword evidence="12" id="KW-0753">Steroid metabolism</keyword>
<evidence type="ECO:0000313" key="15">
    <source>
        <dbReference type="Proteomes" id="UP000095728"/>
    </source>
</evidence>
<dbReference type="GO" id="GO:0030674">
    <property type="term" value="F:protein-macromolecule adaptor activity"/>
    <property type="evidence" value="ECO:0007669"/>
    <property type="project" value="TreeGrafter"/>
</dbReference>
<keyword evidence="11" id="KW-1207">Sterol metabolism</keyword>
<keyword evidence="9" id="KW-0443">Lipid metabolism</keyword>
<dbReference type="InParanoid" id="A0A1E5RAH5"/>
<evidence type="ECO:0000256" key="2">
    <source>
        <dbReference type="ARBA" id="ARBA00005377"/>
    </source>
</evidence>
<dbReference type="OrthoDB" id="6485510at2759"/>
<evidence type="ECO:0000256" key="3">
    <source>
        <dbReference type="ARBA" id="ARBA00022516"/>
    </source>
</evidence>
<dbReference type="EMBL" id="LPNM01000008">
    <property type="protein sequence ID" value="OEJ83909.1"/>
    <property type="molecule type" value="Genomic_DNA"/>
</dbReference>
<feature type="transmembrane region" description="Helical" evidence="13">
    <location>
        <begin position="63"/>
        <end position="83"/>
    </location>
</feature>
<keyword evidence="15" id="KW-1185">Reference proteome</keyword>
<evidence type="ECO:0000256" key="12">
    <source>
        <dbReference type="ARBA" id="ARBA00023221"/>
    </source>
</evidence>
<evidence type="ECO:0000256" key="1">
    <source>
        <dbReference type="ARBA" id="ARBA00004477"/>
    </source>
</evidence>
<evidence type="ECO:0000256" key="13">
    <source>
        <dbReference type="SAM" id="Phobius"/>
    </source>
</evidence>
<dbReference type="GO" id="GO:0016126">
    <property type="term" value="P:sterol biosynthetic process"/>
    <property type="evidence" value="ECO:0007669"/>
    <property type="project" value="UniProtKB-KW"/>
</dbReference>
<dbReference type="STRING" id="56408.A0A1E5RAH5"/>
<dbReference type="PANTHER" id="PTHR15451:SF19">
    <property type="entry name" value="ERGOSTEROL BIOSYNTHETIC PROTEIN 28 HOMOLOG"/>
    <property type="match status" value="1"/>
</dbReference>
<evidence type="ECO:0000256" key="7">
    <source>
        <dbReference type="ARBA" id="ARBA00022989"/>
    </source>
</evidence>
<evidence type="ECO:0000256" key="5">
    <source>
        <dbReference type="ARBA" id="ARBA00022824"/>
    </source>
</evidence>
<dbReference type="GO" id="GO:0005789">
    <property type="term" value="C:endoplasmic reticulum membrane"/>
    <property type="evidence" value="ECO:0007669"/>
    <property type="project" value="UniProtKB-SubCell"/>
</dbReference>
<evidence type="ECO:0000256" key="11">
    <source>
        <dbReference type="ARBA" id="ARBA00023166"/>
    </source>
</evidence>
<evidence type="ECO:0000313" key="14">
    <source>
        <dbReference type="EMBL" id="OEJ83909.1"/>
    </source>
</evidence>
<dbReference type="Proteomes" id="UP000095728">
    <property type="component" value="Unassembled WGS sequence"/>
</dbReference>
<keyword evidence="10 13" id="KW-0472">Membrane</keyword>
<reference evidence="15" key="1">
    <citation type="journal article" date="2016" name="Genome Announc.">
        <title>Genome sequences of three species of Hanseniaspora isolated from spontaneous wine fermentations.</title>
        <authorList>
            <person name="Sternes P.R."/>
            <person name="Lee D."/>
            <person name="Kutyna D.R."/>
            <person name="Borneman A.R."/>
        </authorList>
    </citation>
    <scope>NUCLEOTIDE SEQUENCE [LARGE SCALE GENOMIC DNA]</scope>
    <source>
        <strain evidence="15">AWRI3579</strain>
    </source>
</reference>
<dbReference type="Pfam" id="PF03694">
    <property type="entry name" value="Erg28"/>
    <property type="match status" value="1"/>
</dbReference>
<accession>A0A1E5RAH5</accession>
<gene>
    <name evidence="14" type="ORF">AWRI3579_g2770</name>
</gene>
<sequence length="144" mass="16473">MFDCCISLVQRVLAAPGYLPKWLFFISVVSIFNSVQCYVSGIKLTQKVYSKAPSKINSLSCRLFGTWTFVACIIRLYGSLFYYEEHIYQLTFISYVVALLHFGSELVLFRSCALDKGFMGPLIVSTTSLAWMYLQKEFYTGSSW</sequence>
<keyword evidence="5" id="KW-0256">Endoplasmic reticulum</keyword>
<feature type="transmembrane region" description="Helical" evidence="13">
    <location>
        <begin position="24"/>
        <end position="42"/>
    </location>
</feature>
<comment type="similarity">
    <text evidence="2">Belongs to the ERG28 family.</text>
</comment>
<comment type="caution">
    <text evidence="14">The sequence shown here is derived from an EMBL/GenBank/DDBJ whole genome shotgun (WGS) entry which is preliminary data.</text>
</comment>
<comment type="subcellular location">
    <subcellularLocation>
        <location evidence="1">Endoplasmic reticulum membrane</location>
        <topology evidence="1">Multi-pass membrane protein</topology>
    </subcellularLocation>
</comment>
<keyword evidence="6" id="KW-0752">Steroid biosynthesis</keyword>
<keyword evidence="7 13" id="KW-1133">Transmembrane helix</keyword>
<dbReference type="AlphaFoldDB" id="A0A1E5RAH5"/>
<evidence type="ECO:0000256" key="8">
    <source>
        <dbReference type="ARBA" id="ARBA00023011"/>
    </source>
</evidence>
<keyword evidence="3" id="KW-0444">Lipid biosynthesis</keyword>
<evidence type="ECO:0000256" key="9">
    <source>
        <dbReference type="ARBA" id="ARBA00023098"/>
    </source>
</evidence>
<evidence type="ECO:0000256" key="4">
    <source>
        <dbReference type="ARBA" id="ARBA00022692"/>
    </source>
</evidence>
<dbReference type="PANTHER" id="PTHR15451">
    <property type="entry name" value="ERGOSTEROL BIOSYNTHETIC PROTEIN 28-RELATED"/>
    <property type="match status" value="1"/>
</dbReference>
<evidence type="ECO:0000256" key="6">
    <source>
        <dbReference type="ARBA" id="ARBA00022955"/>
    </source>
</evidence>
<feature type="transmembrane region" description="Helical" evidence="13">
    <location>
        <begin position="89"/>
        <end position="109"/>
    </location>
</feature>
<keyword evidence="8" id="KW-0756">Sterol biosynthesis</keyword>